<dbReference type="Gene3D" id="3.40.1360.10">
    <property type="match status" value="1"/>
</dbReference>
<dbReference type="InterPro" id="IPR034154">
    <property type="entry name" value="TOPRIM_DnaG/twinkle"/>
</dbReference>
<dbReference type="SUPFAM" id="SSF52540">
    <property type="entry name" value="P-loop containing nucleoside triphosphate hydrolases"/>
    <property type="match status" value="1"/>
</dbReference>
<dbReference type="Gene3D" id="3.90.580.10">
    <property type="entry name" value="Zinc finger, CHC2-type domain"/>
    <property type="match status" value="1"/>
</dbReference>
<protein>
    <submittedName>
        <fullName evidence="1">AAA family ATPase</fullName>
    </submittedName>
</protein>
<keyword evidence="2" id="KW-1185">Reference proteome</keyword>
<reference evidence="1 2" key="1">
    <citation type="submission" date="2019-11" db="EMBL/GenBank/DDBJ databases">
        <authorList>
            <person name="Cho J.-C."/>
        </authorList>
    </citation>
    <scope>NUCLEOTIDE SEQUENCE [LARGE SCALE GENOMIC DNA]</scope>
    <source>
        <strain evidence="1 2">JH1073</strain>
    </source>
</reference>
<dbReference type="Proteomes" id="UP001219901">
    <property type="component" value="Chromosome"/>
</dbReference>
<dbReference type="GO" id="GO:0008270">
    <property type="term" value="F:zinc ion binding"/>
    <property type="evidence" value="ECO:0007669"/>
    <property type="project" value="InterPro"/>
</dbReference>
<evidence type="ECO:0000313" key="1">
    <source>
        <dbReference type="EMBL" id="WFG38794.1"/>
    </source>
</evidence>
<dbReference type="GO" id="GO:0006260">
    <property type="term" value="P:DNA replication"/>
    <property type="evidence" value="ECO:0007669"/>
    <property type="project" value="InterPro"/>
</dbReference>
<reference evidence="2" key="2">
    <citation type="submission" date="2023-06" db="EMBL/GenBank/DDBJ databases">
        <title>Pangenomics reveal diversification of enzyme families and niche specialization in globally abundant SAR202 bacteria.</title>
        <authorList>
            <person name="Saw J.H.W."/>
        </authorList>
    </citation>
    <scope>NUCLEOTIDE SEQUENCE [LARGE SCALE GENOMIC DNA]</scope>
    <source>
        <strain evidence="2">JH1073</strain>
    </source>
</reference>
<proteinExistence type="predicted"/>
<evidence type="ECO:0000313" key="2">
    <source>
        <dbReference type="Proteomes" id="UP001219901"/>
    </source>
</evidence>
<accession>A0AAJ6CU35</accession>
<dbReference type="InterPro" id="IPR027417">
    <property type="entry name" value="P-loop_NTPase"/>
</dbReference>
<dbReference type="SUPFAM" id="SSF57783">
    <property type="entry name" value="Zinc beta-ribbon"/>
    <property type="match status" value="1"/>
</dbReference>
<dbReference type="InterPro" id="IPR036977">
    <property type="entry name" value="DNA_primase_Znf_CHC2"/>
</dbReference>
<name>A0AAJ6CU35_9CHLR</name>
<dbReference type="Gene3D" id="3.40.50.300">
    <property type="entry name" value="P-loop containing nucleotide triphosphate hydrolases"/>
    <property type="match status" value="1"/>
</dbReference>
<dbReference type="EMBL" id="CP046147">
    <property type="protein sequence ID" value="WFG38794.1"/>
    <property type="molecule type" value="Genomic_DNA"/>
</dbReference>
<organism evidence="1 2">
    <name type="scientific">Candidatus Lucifugimonas marina</name>
    <dbReference type="NCBI Taxonomy" id="3038979"/>
    <lineage>
        <taxon>Bacteria</taxon>
        <taxon>Bacillati</taxon>
        <taxon>Chloroflexota</taxon>
        <taxon>Dehalococcoidia</taxon>
        <taxon>SAR202 cluster</taxon>
        <taxon>Candidatus Lucifugimonadales</taxon>
        <taxon>Candidatus Lucifugimonadaceae</taxon>
        <taxon>Candidatus Lucifugimonas</taxon>
    </lineage>
</organism>
<sequence length="610" mass="66836">MITRESMAPVPTSIIAQIEQKLITERQGKQQGAELVYSCLTHPETRPSANWNSSKQTWICRSGSSPECSTGGGYLDLARRLEIELPAPEKPVYVESARWVVKEADGQIAGIHVRQELPNGAKRVIWEGGLKGRSLSNMPLYGSERVRYFDQSELVFIVEGEKTADALRNFGKQVLGTVTGAGATPSKAVLSILDGFDVHLWPDNDDPGRAHMKRIADVLPERPLFIDWTDAPPKGDAADFIELGGTEEALAELIGNVDLSLPPLPSSDVVPFSLPVGVKEKGTTSEESDISSQIFDAAGIMSYQAPPVQWQWEDRIPVGGFALLASKPKVGKSQLLLGLSLATCRGDDFLDWATRQGPVLYLAFEGHIRDVTNRLKLMGLRSEDRIYVRVAPPPVFDEQDKSIFTDWLEPLINEFNPVLVIVDTLFRMLPGVADANDYSLVNRAMSPLEYIARRTEVAIVVSHHANKGNENSDDPGQTILGSTAILGAVDTALVMSRRKGAVGATPGRELMSIQREGESLEAIVISLDDSGWPTNSGRAQDFAVEAAKQRIKDVLIENEGEELGASDLQERTGVKGKTYSNARKALLDSGEIVIHQRGKYKFYSHVVRTE</sequence>
<dbReference type="CDD" id="cd01029">
    <property type="entry name" value="TOPRIM_primases"/>
    <property type="match status" value="1"/>
</dbReference>
<dbReference type="Pfam" id="PF13481">
    <property type="entry name" value="AAA_25"/>
    <property type="match status" value="1"/>
</dbReference>
<dbReference type="GO" id="GO:0003677">
    <property type="term" value="F:DNA binding"/>
    <property type="evidence" value="ECO:0007669"/>
    <property type="project" value="InterPro"/>
</dbReference>
<gene>
    <name evidence="1" type="ORF">GKO48_03935</name>
</gene>
<dbReference type="AlphaFoldDB" id="A0AAJ6CU35"/>